<dbReference type="PANTHER" id="PTHR34476">
    <property type="entry name" value="DNA-DIRECTED RNA POLYMERASE SUBUNIT OMEGA"/>
    <property type="match status" value="1"/>
</dbReference>
<dbReference type="InterPro" id="IPR006110">
    <property type="entry name" value="Pol_omega/Rpo6/RPB6"/>
</dbReference>
<evidence type="ECO:0000256" key="8">
    <source>
        <dbReference type="ARBA" id="ARBA00029924"/>
    </source>
</evidence>
<evidence type="ECO:0000256" key="5">
    <source>
        <dbReference type="ARBA" id="ARBA00022679"/>
    </source>
</evidence>
<dbReference type="SMART" id="SM01409">
    <property type="entry name" value="RNA_pol_Rpb6"/>
    <property type="match status" value="1"/>
</dbReference>
<comment type="subunit">
    <text evidence="11">The RNAP catalytic core consists of 2 alpha, 1 beta, 1 beta' and 1 omega subunit. When a sigma factor is associated with the core the holoenzyme is formed, which can initiate transcription.</text>
</comment>
<accession>A0A4R2LBP2</accession>
<dbReference type="AlphaFoldDB" id="A0A4R2LBP2"/>
<proteinExistence type="inferred from homology"/>
<evidence type="ECO:0000256" key="9">
    <source>
        <dbReference type="ARBA" id="ARBA00030998"/>
    </source>
</evidence>
<keyword evidence="6 11" id="KW-0548">Nucleotidyltransferase</keyword>
<organism evidence="12 13">
    <name type="scientific">Plasticicumulans lactativorans</name>
    <dbReference type="NCBI Taxonomy" id="1133106"/>
    <lineage>
        <taxon>Bacteria</taxon>
        <taxon>Pseudomonadati</taxon>
        <taxon>Pseudomonadota</taxon>
        <taxon>Gammaproteobacteria</taxon>
        <taxon>Candidatus Competibacteraceae</taxon>
        <taxon>Plasticicumulans</taxon>
    </lineage>
</organism>
<evidence type="ECO:0000256" key="10">
    <source>
        <dbReference type="ARBA" id="ARBA00048552"/>
    </source>
</evidence>
<sequence>MARVTVEDCLDKVENRFQLVLVASRRARQIALGQMPLVPEENDKPTVIALREIAADLVDPIALLREPLNFRPAPEPERVAMESIDLRLDADAEGDL</sequence>
<dbReference type="EMBL" id="SLWY01000015">
    <property type="protein sequence ID" value="TCO80228.1"/>
    <property type="molecule type" value="Genomic_DNA"/>
</dbReference>
<evidence type="ECO:0000256" key="11">
    <source>
        <dbReference type="HAMAP-Rule" id="MF_00366"/>
    </source>
</evidence>
<dbReference type="NCBIfam" id="TIGR00690">
    <property type="entry name" value="rpoZ"/>
    <property type="match status" value="1"/>
</dbReference>
<dbReference type="GO" id="GO:0000428">
    <property type="term" value="C:DNA-directed RNA polymerase complex"/>
    <property type="evidence" value="ECO:0007669"/>
    <property type="project" value="UniProtKB-KW"/>
</dbReference>
<keyword evidence="7 11" id="KW-0804">Transcription</keyword>
<keyword evidence="4 11" id="KW-0240">DNA-directed RNA polymerase</keyword>
<dbReference type="Gene3D" id="3.90.940.10">
    <property type="match status" value="1"/>
</dbReference>
<keyword evidence="5 11" id="KW-0808">Transferase</keyword>
<evidence type="ECO:0000256" key="4">
    <source>
        <dbReference type="ARBA" id="ARBA00022478"/>
    </source>
</evidence>
<dbReference type="Proteomes" id="UP000295765">
    <property type="component" value="Unassembled WGS sequence"/>
</dbReference>
<dbReference type="EC" id="2.7.7.6" evidence="2 11"/>
<comment type="similarity">
    <text evidence="1 11">Belongs to the RNA polymerase subunit omega family.</text>
</comment>
<keyword evidence="13" id="KW-1185">Reference proteome</keyword>
<dbReference type="HAMAP" id="MF_00366">
    <property type="entry name" value="RNApol_bact_RpoZ"/>
    <property type="match status" value="1"/>
</dbReference>
<comment type="caution">
    <text evidence="12">The sequence shown here is derived from an EMBL/GenBank/DDBJ whole genome shotgun (WGS) entry which is preliminary data.</text>
</comment>
<comment type="function">
    <text evidence="11">Promotes RNA polymerase assembly. Latches the N- and C-terminal regions of the beta' subunit thereby facilitating its interaction with the beta and alpha subunits.</text>
</comment>
<dbReference type="Pfam" id="PF01192">
    <property type="entry name" value="RNA_pol_Rpb6"/>
    <property type="match status" value="1"/>
</dbReference>
<evidence type="ECO:0000256" key="7">
    <source>
        <dbReference type="ARBA" id="ARBA00023163"/>
    </source>
</evidence>
<dbReference type="GO" id="GO:0003677">
    <property type="term" value="F:DNA binding"/>
    <property type="evidence" value="ECO:0007669"/>
    <property type="project" value="UniProtKB-UniRule"/>
</dbReference>
<dbReference type="InterPro" id="IPR003716">
    <property type="entry name" value="DNA-dir_RNA_pol_omega"/>
</dbReference>
<dbReference type="OrthoDB" id="9796300at2"/>
<evidence type="ECO:0000313" key="13">
    <source>
        <dbReference type="Proteomes" id="UP000295765"/>
    </source>
</evidence>
<evidence type="ECO:0000313" key="12">
    <source>
        <dbReference type="EMBL" id="TCO80228.1"/>
    </source>
</evidence>
<dbReference type="GO" id="GO:0006351">
    <property type="term" value="P:DNA-templated transcription"/>
    <property type="evidence" value="ECO:0007669"/>
    <property type="project" value="UniProtKB-UniRule"/>
</dbReference>
<name>A0A4R2LBP2_9GAMM</name>
<dbReference type="GO" id="GO:0003899">
    <property type="term" value="F:DNA-directed RNA polymerase activity"/>
    <property type="evidence" value="ECO:0007669"/>
    <property type="project" value="UniProtKB-UniRule"/>
</dbReference>
<dbReference type="SUPFAM" id="SSF63562">
    <property type="entry name" value="RPB6/omega subunit-like"/>
    <property type="match status" value="1"/>
</dbReference>
<dbReference type="PANTHER" id="PTHR34476:SF1">
    <property type="entry name" value="DNA-DIRECTED RNA POLYMERASE SUBUNIT OMEGA"/>
    <property type="match status" value="1"/>
</dbReference>
<evidence type="ECO:0000256" key="2">
    <source>
        <dbReference type="ARBA" id="ARBA00012418"/>
    </source>
</evidence>
<gene>
    <name evidence="11" type="primary">rpoZ</name>
    <name evidence="12" type="ORF">EV699_1154</name>
</gene>
<comment type="catalytic activity">
    <reaction evidence="10 11">
        <text>RNA(n) + a ribonucleoside 5'-triphosphate = RNA(n+1) + diphosphate</text>
        <dbReference type="Rhea" id="RHEA:21248"/>
        <dbReference type="Rhea" id="RHEA-COMP:14527"/>
        <dbReference type="Rhea" id="RHEA-COMP:17342"/>
        <dbReference type="ChEBI" id="CHEBI:33019"/>
        <dbReference type="ChEBI" id="CHEBI:61557"/>
        <dbReference type="ChEBI" id="CHEBI:140395"/>
        <dbReference type="EC" id="2.7.7.6"/>
    </reaction>
</comment>
<reference evidence="12 13" key="1">
    <citation type="submission" date="2019-03" db="EMBL/GenBank/DDBJ databases">
        <title>Genomic Encyclopedia of Type Strains, Phase IV (KMG-IV): sequencing the most valuable type-strain genomes for metagenomic binning, comparative biology and taxonomic classification.</title>
        <authorList>
            <person name="Goeker M."/>
        </authorList>
    </citation>
    <scope>NUCLEOTIDE SEQUENCE [LARGE SCALE GENOMIC DNA]</scope>
    <source>
        <strain evidence="12 13">DSM 25287</strain>
    </source>
</reference>
<dbReference type="InterPro" id="IPR036161">
    <property type="entry name" value="RPB6/omega-like_sf"/>
</dbReference>
<evidence type="ECO:0000256" key="3">
    <source>
        <dbReference type="ARBA" id="ARBA00013725"/>
    </source>
</evidence>
<protein>
    <recommendedName>
        <fullName evidence="3 11">DNA-directed RNA polymerase subunit omega</fullName>
        <shortName evidence="11">RNAP omega subunit</shortName>
        <ecNumber evidence="2 11">2.7.7.6</ecNumber>
    </recommendedName>
    <alternativeName>
        <fullName evidence="9 11">RNA polymerase omega subunit</fullName>
    </alternativeName>
    <alternativeName>
        <fullName evidence="8 11">Transcriptase subunit omega</fullName>
    </alternativeName>
</protein>
<evidence type="ECO:0000256" key="6">
    <source>
        <dbReference type="ARBA" id="ARBA00022695"/>
    </source>
</evidence>
<evidence type="ECO:0000256" key="1">
    <source>
        <dbReference type="ARBA" id="ARBA00006711"/>
    </source>
</evidence>
<dbReference type="RefSeq" id="WP_132543740.1">
    <property type="nucleotide sequence ID" value="NZ_SLWY01000015.1"/>
</dbReference>